<dbReference type="EMBL" id="CP048882">
    <property type="protein sequence ID" value="QPP09509.1"/>
    <property type="molecule type" value="Genomic_DNA"/>
</dbReference>
<dbReference type="Proteomes" id="UP000595046">
    <property type="component" value="Chromosome"/>
</dbReference>
<sequence>MRGYSASPAPVSVPESATAAAAADVPARVHGGCGDSLQDGFRDGFRDGVNVRVRRGHVPHRGRPRPGMLLRGTTTAR</sequence>
<dbReference type="RefSeq" id="WP_197353286.1">
    <property type="nucleotide sequence ID" value="NZ_CP048882.1"/>
</dbReference>
<organism evidence="2 3">
    <name type="scientific">Streptomyces bathyalis</name>
    <dbReference type="NCBI Taxonomy" id="2710756"/>
    <lineage>
        <taxon>Bacteria</taxon>
        <taxon>Bacillati</taxon>
        <taxon>Actinomycetota</taxon>
        <taxon>Actinomycetes</taxon>
        <taxon>Kitasatosporales</taxon>
        <taxon>Streptomycetaceae</taxon>
        <taxon>Streptomyces</taxon>
    </lineage>
</organism>
<evidence type="ECO:0000313" key="3">
    <source>
        <dbReference type="Proteomes" id="UP000595046"/>
    </source>
</evidence>
<feature type="compositionally biased region" description="Basic residues" evidence="1">
    <location>
        <begin position="55"/>
        <end position="64"/>
    </location>
</feature>
<feature type="compositionally biased region" description="Low complexity" evidence="1">
    <location>
        <begin position="65"/>
        <end position="77"/>
    </location>
</feature>
<name>A0A7T1TAR0_9ACTN</name>
<feature type="region of interest" description="Disordered" evidence="1">
    <location>
        <begin position="55"/>
        <end position="77"/>
    </location>
</feature>
<accession>A0A7T1TAR0</accession>
<dbReference type="AlphaFoldDB" id="A0A7T1TAR0"/>
<reference evidence="3" key="1">
    <citation type="submission" date="2020-02" db="EMBL/GenBank/DDBJ databases">
        <title>Streptomyces sp. ASO4wet.</title>
        <authorList>
            <person name="Risdian C."/>
            <person name="Landwehr W."/>
            <person name="Schupp P."/>
            <person name="Wink J."/>
        </authorList>
    </citation>
    <scope>NUCLEOTIDE SEQUENCE [LARGE SCALE GENOMIC DNA]</scope>
    <source>
        <strain evidence="3">ASO4wet</strain>
    </source>
</reference>
<dbReference type="KEGG" id="sbat:G4Z16_27305"/>
<proteinExistence type="predicted"/>
<evidence type="ECO:0000256" key="1">
    <source>
        <dbReference type="SAM" id="MobiDB-lite"/>
    </source>
</evidence>
<keyword evidence="3" id="KW-1185">Reference proteome</keyword>
<gene>
    <name evidence="2" type="ORF">G4Z16_27305</name>
</gene>
<protein>
    <submittedName>
        <fullName evidence="2">Uncharacterized protein</fullName>
    </submittedName>
</protein>
<evidence type="ECO:0000313" key="2">
    <source>
        <dbReference type="EMBL" id="QPP09509.1"/>
    </source>
</evidence>